<evidence type="ECO:0000313" key="12">
    <source>
        <dbReference type="EMBL" id="KAK4184624.1"/>
    </source>
</evidence>
<dbReference type="Proteomes" id="UP001302126">
    <property type="component" value="Unassembled WGS sequence"/>
</dbReference>
<dbReference type="Pfam" id="PF00026">
    <property type="entry name" value="Asp"/>
    <property type="match status" value="1"/>
</dbReference>
<accession>A0AAN6WM76</accession>
<dbReference type="EMBL" id="MU864480">
    <property type="protein sequence ID" value="KAK4184624.1"/>
    <property type="molecule type" value="Genomic_DNA"/>
</dbReference>
<feature type="chain" id="PRO_5042876721" evidence="10">
    <location>
        <begin position="20"/>
        <end position="493"/>
    </location>
</feature>
<evidence type="ECO:0000256" key="2">
    <source>
        <dbReference type="ARBA" id="ARBA00022670"/>
    </source>
</evidence>
<comment type="caution">
    <text evidence="12">The sequence shown here is derived from an EMBL/GenBank/DDBJ whole genome shotgun (WGS) entry which is preliminary data.</text>
</comment>
<keyword evidence="2 8" id="KW-0645">Protease</keyword>
<evidence type="ECO:0000256" key="9">
    <source>
        <dbReference type="SAM" id="MobiDB-lite"/>
    </source>
</evidence>
<sequence>MIPLILLASLLAAPAAVSAAPPGPERLFTRGEGFIRAPVNTIPAKIPSLRPRQNEVLIENQRTGTRYGVDIAIGTPPQKVTLILDTGSPDTWVNPTCQFANVPSDCRAFPRYDYTKSSSVNVTRASDILLYGIGNSTIQYVYETVTIGSATITGQLIGVSLESHEIPLGILGLSPPIRGVNEYPYILDTMQAQGLIKSRAFSMDLRTVDSEEGALIFGGIDTGKYIGTLAKLPMLPPAQTPRGADRYYVTMTGVGLTYPDGRIERSQDINVPVFLDSGGTLSQLPTPIFNAFVASFPDAEYDPRSGFYFLPCEIADLAGSVDFYFAGKTIRVPFKEFIWHVQGFCVLGVQPEDVEPVLGDTFLRAAYVVFDQDNRNLHLAQAANCGTNLVAIGSGSDAVPSATGRCTAAPRPTPAGAGSNLDLSATRAPAGTFTGAGPTGLGVGPGPAASRISTSGKLEPTETGKPNAAGRAFTPELGVLGGMAVVNAMAMVF</sequence>
<dbReference type="GO" id="GO:0004190">
    <property type="term" value="F:aspartic-type endopeptidase activity"/>
    <property type="evidence" value="ECO:0007669"/>
    <property type="project" value="UniProtKB-KW"/>
</dbReference>
<evidence type="ECO:0000313" key="13">
    <source>
        <dbReference type="Proteomes" id="UP001302126"/>
    </source>
</evidence>
<keyword evidence="3 10" id="KW-0732">Signal</keyword>
<comment type="similarity">
    <text evidence="1 8">Belongs to the peptidase A1 family.</text>
</comment>
<evidence type="ECO:0000259" key="11">
    <source>
        <dbReference type="PROSITE" id="PS51767"/>
    </source>
</evidence>
<feature type="active site" evidence="6">
    <location>
        <position position="276"/>
    </location>
</feature>
<dbReference type="PROSITE" id="PS00141">
    <property type="entry name" value="ASP_PROTEASE"/>
    <property type="match status" value="1"/>
</dbReference>
<dbReference type="InterPro" id="IPR001969">
    <property type="entry name" value="Aspartic_peptidase_AS"/>
</dbReference>
<feature type="active site" evidence="6">
    <location>
        <position position="85"/>
    </location>
</feature>
<dbReference type="GO" id="GO:0006508">
    <property type="term" value="P:proteolysis"/>
    <property type="evidence" value="ECO:0007669"/>
    <property type="project" value="UniProtKB-KW"/>
</dbReference>
<dbReference type="InterPro" id="IPR021109">
    <property type="entry name" value="Peptidase_aspartic_dom_sf"/>
</dbReference>
<dbReference type="PANTHER" id="PTHR47966">
    <property type="entry name" value="BETA-SITE APP-CLEAVING ENZYME, ISOFORM A-RELATED"/>
    <property type="match status" value="1"/>
</dbReference>
<dbReference type="Gene3D" id="2.40.70.10">
    <property type="entry name" value="Acid Proteases"/>
    <property type="match status" value="2"/>
</dbReference>
<dbReference type="CDD" id="cd05474">
    <property type="entry name" value="SAP_like"/>
    <property type="match status" value="1"/>
</dbReference>
<dbReference type="PANTHER" id="PTHR47966:SF65">
    <property type="entry name" value="ASPARTIC-TYPE ENDOPEPTIDASE"/>
    <property type="match status" value="1"/>
</dbReference>
<keyword evidence="13" id="KW-1185">Reference proteome</keyword>
<keyword evidence="7" id="KW-1015">Disulfide bond</keyword>
<evidence type="ECO:0000256" key="1">
    <source>
        <dbReference type="ARBA" id="ARBA00007447"/>
    </source>
</evidence>
<protein>
    <submittedName>
        <fullName evidence="12">Eukaryotic aspartyl protease</fullName>
    </submittedName>
</protein>
<reference evidence="12" key="2">
    <citation type="submission" date="2023-05" db="EMBL/GenBank/DDBJ databases">
        <authorList>
            <consortium name="Lawrence Berkeley National Laboratory"/>
            <person name="Steindorff A."/>
            <person name="Hensen N."/>
            <person name="Bonometti L."/>
            <person name="Westerberg I."/>
            <person name="Brannstrom I.O."/>
            <person name="Guillou S."/>
            <person name="Cros-Aarteil S."/>
            <person name="Calhoun S."/>
            <person name="Haridas S."/>
            <person name="Kuo A."/>
            <person name="Mondo S."/>
            <person name="Pangilinan J."/>
            <person name="Riley R."/>
            <person name="Labutti K."/>
            <person name="Andreopoulos B."/>
            <person name="Lipzen A."/>
            <person name="Chen C."/>
            <person name="Yanf M."/>
            <person name="Daum C."/>
            <person name="Ng V."/>
            <person name="Clum A."/>
            <person name="Ohm R."/>
            <person name="Martin F."/>
            <person name="Silar P."/>
            <person name="Natvig D."/>
            <person name="Lalanne C."/>
            <person name="Gautier V."/>
            <person name="Ament-Velasquez S.L."/>
            <person name="Kruys A."/>
            <person name="Hutchinson M.I."/>
            <person name="Powell A.J."/>
            <person name="Barry K."/>
            <person name="Miller A.N."/>
            <person name="Grigoriev I.V."/>
            <person name="Debuchy R."/>
            <person name="Gladieux P."/>
            <person name="Thoren M.H."/>
            <person name="Johannesson H."/>
        </authorList>
    </citation>
    <scope>NUCLEOTIDE SEQUENCE</scope>
    <source>
        <strain evidence="12">PSN309</strain>
    </source>
</reference>
<name>A0AAN6WM76_9PEZI</name>
<evidence type="ECO:0000256" key="6">
    <source>
        <dbReference type="PIRSR" id="PIRSR601461-1"/>
    </source>
</evidence>
<evidence type="ECO:0000256" key="10">
    <source>
        <dbReference type="SAM" id="SignalP"/>
    </source>
</evidence>
<proteinExistence type="inferred from homology"/>
<dbReference type="AlphaFoldDB" id="A0AAN6WM76"/>
<feature type="signal peptide" evidence="10">
    <location>
        <begin position="1"/>
        <end position="19"/>
    </location>
</feature>
<evidence type="ECO:0000256" key="4">
    <source>
        <dbReference type="ARBA" id="ARBA00022750"/>
    </source>
</evidence>
<dbReference type="PROSITE" id="PS51767">
    <property type="entry name" value="PEPTIDASE_A1"/>
    <property type="match status" value="1"/>
</dbReference>
<evidence type="ECO:0000256" key="5">
    <source>
        <dbReference type="ARBA" id="ARBA00022801"/>
    </source>
</evidence>
<dbReference type="InterPro" id="IPR033121">
    <property type="entry name" value="PEPTIDASE_A1"/>
</dbReference>
<dbReference type="InterPro" id="IPR033876">
    <property type="entry name" value="SAP-like"/>
</dbReference>
<feature type="domain" description="Peptidase A1" evidence="11">
    <location>
        <begin position="67"/>
        <end position="380"/>
    </location>
</feature>
<feature type="disulfide bond" evidence="7">
    <location>
        <begin position="312"/>
        <end position="345"/>
    </location>
</feature>
<dbReference type="PRINTS" id="PR00792">
    <property type="entry name" value="PEPSIN"/>
</dbReference>
<feature type="region of interest" description="Disordered" evidence="9">
    <location>
        <begin position="434"/>
        <end position="470"/>
    </location>
</feature>
<reference evidence="12" key="1">
    <citation type="journal article" date="2023" name="Mol. Phylogenet. Evol.">
        <title>Genome-scale phylogeny and comparative genomics of the fungal order Sordariales.</title>
        <authorList>
            <person name="Hensen N."/>
            <person name="Bonometti L."/>
            <person name="Westerberg I."/>
            <person name="Brannstrom I.O."/>
            <person name="Guillou S."/>
            <person name="Cros-Aarteil S."/>
            <person name="Calhoun S."/>
            <person name="Haridas S."/>
            <person name="Kuo A."/>
            <person name="Mondo S."/>
            <person name="Pangilinan J."/>
            <person name="Riley R."/>
            <person name="LaButti K."/>
            <person name="Andreopoulos B."/>
            <person name="Lipzen A."/>
            <person name="Chen C."/>
            <person name="Yan M."/>
            <person name="Daum C."/>
            <person name="Ng V."/>
            <person name="Clum A."/>
            <person name="Steindorff A."/>
            <person name="Ohm R.A."/>
            <person name="Martin F."/>
            <person name="Silar P."/>
            <person name="Natvig D.O."/>
            <person name="Lalanne C."/>
            <person name="Gautier V."/>
            <person name="Ament-Velasquez S.L."/>
            <person name="Kruys A."/>
            <person name="Hutchinson M.I."/>
            <person name="Powell A.J."/>
            <person name="Barry K."/>
            <person name="Miller A.N."/>
            <person name="Grigoriev I.V."/>
            <person name="Debuchy R."/>
            <person name="Gladieux P."/>
            <person name="Hiltunen Thoren M."/>
            <person name="Johannesson H."/>
        </authorList>
    </citation>
    <scope>NUCLEOTIDE SEQUENCE</scope>
    <source>
        <strain evidence="12">PSN309</strain>
    </source>
</reference>
<keyword evidence="4 8" id="KW-0064">Aspartyl protease</keyword>
<dbReference type="SUPFAM" id="SSF50630">
    <property type="entry name" value="Acid proteases"/>
    <property type="match status" value="1"/>
</dbReference>
<keyword evidence="5 8" id="KW-0378">Hydrolase</keyword>
<organism evidence="12 13">
    <name type="scientific">Podospora australis</name>
    <dbReference type="NCBI Taxonomy" id="1536484"/>
    <lineage>
        <taxon>Eukaryota</taxon>
        <taxon>Fungi</taxon>
        <taxon>Dikarya</taxon>
        <taxon>Ascomycota</taxon>
        <taxon>Pezizomycotina</taxon>
        <taxon>Sordariomycetes</taxon>
        <taxon>Sordariomycetidae</taxon>
        <taxon>Sordariales</taxon>
        <taxon>Podosporaceae</taxon>
        <taxon>Podospora</taxon>
    </lineage>
</organism>
<dbReference type="InterPro" id="IPR001461">
    <property type="entry name" value="Aspartic_peptidase_A1"/>
</dbReference>
<evidence type="ECO:0000256" key="7">
    <source>
        <dbReference type="PIRSR" id="PIRSR601461-2"/>
    </source>
</evidence>
<evidence type="ECO:0000256" key="3">
    <source>
        <dbReference type="ARBA" id="ARBA00022729"/>
    </source>
</evidence>
<gene>
    <name evidence="12" type="ORF">QBC35DRAFT_505480</name>
</gene>
<evidence type="ECO:0000256" key="8">
    <source>
        <dbReference type="RuleBase" id="RU000454"/>
    </source>
</evidence>